<accession>A0A0V1BM21</accession>
<dbReference type="Proteomes" id="UP000054776">
    <property type="component" value="Unassembled WGS sequence"/>
</dbReference>
<dbReference type="EMBL" id="JYDH01000028">
    <property type="protein sequence ID" value="KRY38096.1"/>
    <property type="molecule type" value="Genomic_DNA"/>
</dbReference>
<keyword evidence="2" id="KW-1185">Reference proteome</keyword>
<dbReference type="InParanoid" id="A0A0V1BM21"/>
<gene>
    <name evidence="1" type="ORF">T01_7930</name>
</gene>
<sequence>MQINFRIFKLANYRISKRALGSLVKINQSSQHQNNKIRLSGGVPYKLCMIDCKFDGQVCSTGIN</sequence>
<evidence type="ECO:0000313" key="2">
    <source>
        <dbReference type="Proteomes" id="UP000054776"/>
    </source>
</evidence>
<reference evidence="1 2" key="1">
    <citation type="submission" date="2015-01" db="EMBL/GenBank/DDBJ databases">
        <title>Evolution of Trichinella species and genotypes.</title>
        <authorList>
            <person name="Korhonen P.K."/>
            <person name="Edoardo P."/>
            <person name="Giuseppe L.R."/>
            <person name="Gasser R.B."/>
        </authorList>
    </citation>
    <scope>NUCLEOTIDE SEQUENCE [LARGE SCALE GENOMIC DNA]</scope>
    <source>
        <strain evidence="1">ISS3</strain>
    </source>
</reference>
<comment type="caution">
    <text evidence="1">The sequence shown here is derived from an EMBL/GenBank/DDBJ whole genome shotgun (WGS) entry which is preliminary data.</text>
</comment>
<organism evidence="1 2">
    <name type="scientific">Trichinella spiralis</name>
    <name type="common">Trichina worm</name>
    <dbReference type="NCBI Taxonomy" id="6334"/>
    <lineage>
        <taxon>Eukaryota</taxon>
        <taxon>Metazoa</taxon>
        <taxon>Ecdysozoa</taxon>
        <taxon>Nematoda</taxon>
        <taxon>Enoplea</taxon>
        <taxon>Dorylaimia</taxon>
        <taxon>Trichinellida</taxon>
        <taxon>Trichinellidae</taxon>
        <taxon>Trichinella</taxon>
    </lineage>
</organism>
<evidence type="ECO:0000313" key="1">
    <source>
        <dbReference type="EMBL" id="KRY38096.1"/>
    </source>
</evidence>
<protein>
    <submittedName>
        <fullName evidence="1">Uncharacterized protein</fullName>
    </submittedName>
</protein>
<proteinExistence type="predicted"/>
<name>A0A0V1BM21_TRISP</name>
<dbReference type="AlphaFoldDB" id="A0A0V1BM21"/>